<evidence type="ECO:0000313" key="2">
    <source>
        <dbReference type="EMBL" id="KAG9481023.1"/>
    </source>
</evidence>
<dbReference type="InterPro" id="IPR026187">
    <property type="entry name" value="Aven"/>
</dbReference>
<feature type="compositionally biased region" description="Acidic residues" evidence="1">
    <location>
        <begin position="117"/>
        <end position="128"/>
    </location>
</feature>
<keyword evidence="3" id="KW-1185">Reference proteome</keyword>
<name>A0A8J6K4X2_ELECQ</name>
<dbReference type="EMBL" id="WNTK01000006">
    <property type="protein sequence ID" value="KAG9481023.1"/>
    <property type="molecule type" value="Genomic_DNA"/>
</dbReference>
<evidence type="ECO:0008006" key="4">
    <source>
        <dbReference type="Google" id="ProtNLM"/>
    </source>
</evidence>
<dbReference type="Proteomes" id="UP000770717">
    <property type="component" value="Unassembled WGS sequence"/>
</dbReference>
<proteinExistence type="predicted"/>
<dbReference type="PANTHER" id="PTHR16524">
    <property type="entry name" value="CELL DEATH REGULATOR AVEN"/>
    <property type="match status" value="1"/>
</dbReference>
<dbReference type="GO" id="GO:0010972">
    <property type="term" value="P:negative regulation of G2/M transition of mitotic cell cycle"/>
    <property type="evidence" value="ECO:0007669"/>
    <property type="project" value="TreeGrafter"/>
</dbReference>
<evidence type="ECO:0000313" key="3">
    <source>
        <dbReference type="Proteomes" id="UP000770717"/>
    </source>
</evidence>
<gene>
    <name evidence="2" type="ORF">GDO78_010332</name>
</gene>
<feature type="compositionally biased region" description="Low complexity" evidence="1">
    <location>
        <begin position="95"/>
        <end position="106"/>
    </location>
</feature>
<feature type="non-terminal residue" evidence="2">
    <location>
        <position position="128"/>
    </location>
</feature>
<organism evidence="2 3">
    <name type="scientific">Eleutherodactylus coqui</name>
    <name type="common">Puerto Rican coqui</name>
    <dbReference type="NCBI Taxonomy" id="57060"/>
    <lineage>
        <taxon>Eukaryota</taxon>
        <taxon>Metazoa</taxon>
        <taxon>Chordata</taxon>
        <taxon>Craniata</taxon>
        <taxon>Vertebrata</taxon>
        <taxon>Euteleostomi</taxon>
        <taxon>Amphibia</taxon>
        <taxon>Batrachia</taxon>
        <taxon>Anura</taxon>
        <taxon>Neobatrachia</taxon>
        <taxon>Hyloidea</taxon>
        <taxon>Eleutherodactylidae</taxon>
        <taxon>Eleutherodactylinae</taxon>
        <taxon>Eleutherodactylus</taxon>
        <taxon>Eleutherodactylus</taxon>
    </lineage>
</organism>
<protein>
    <recommendedName>
        <fullName evidence="4">Apoptosis and caspase activation inhibitor</fullName>
    </recommendedName>
</protein>
<evidence type="ECO:0000256" key="1">
    <source>
        <dbReference type="SAM" id="MobiDB-lite"/>
    </source>
</evidence>
<dbReference type="OrthoDB" id="6338233at2759"/>
<sequence length="128" mass="13889">LVQEELPQELPPFIAKGISNMSMFIGQRGSAAFVASDHDATFLPETKTCPDPSLPTYDEELDFLLSLEAPVTEKAATYPDGTREPDQLPPGEEQATSSVEAESCVAAEEKPNALTSEDLEDWLDSMIS</sequence>
<comment type="caution">
    <text evidence="2">The sequence shown here is derived from an EMBL/GenBank/DDBJ whole genome shotgun (WGS) entry which is preliminary data.</text>
</comment>
<reference evidence="2" key="1">
    <citation type="thesis" date="2020" institute="ProQuest LLC" country="789 East Eisenhower Parkway, Ann Arbor, MI, USA">
        <title>Comparative Genomics and Chromosome Evolution.</title>
        <authorList>
            <person name="Mudd A.B."/>
        </authorList>
    </citation>
    <scope>NUCLEOTIDE SEQUENCE</scope>
    <source>
        <strain evidence="2">HN-11 Male</strain>
        <tissue evidence="2">Kidney and liver</tissue>
    </source>
</reference>
<feature type="region of interest" description="Disordered" evidence="1">
    <location>
        <begin position="72"/>
        <end position="128"/>
    </location>
</feature>
<dbReference type="AlphaFoldDB" id="A0A8J6K4X2"/>
<accession>A0A8J6K4X2</accession>
<dbReference type="PANTHER" id="PTHR16524:SF2">
    <property type="entry name" value="CELL DEATH REGULATOR AVEN"/>
    <property type="match status" value="1"/>
</dbReference>